<accession>A0A6S7GIR8</accession>
<comment type="caution">
    <text evidence="2">The sequence shown here is derived from an EMBL/GenBank/DDBJ whole genome shotgun (WGS) entry which is preliminary data.</text>
</comment>
<reference evidence="2" key="1">
    <citation type="submission" date="2020-04" db="EMBL/GenBank/DDBJ databases">
        <authorList>
            <person name="Alioto T."/>
            <person name="Alioto T."/>
            <person name="Gomez Garrido J."/>
        </authorList>
    </citation>
    <scope>NUCLEOTIDE SEQUENCE</scope>
    <source>
        <strain evidence="2">A484AB</strain>
    </source>
</reference>
<protein>
    <recommendedName>
        <fullName evidence="1">C17orf113 probable zinc finger domain-containing protein</fullName>
    </recommendedName>
</protein>
<name>A0A6S7GIR8_PARCT</name>
<dbReference type="EMBL" id="CACRXK020001484">
    <property type="protein sequence ID" value="CAB3989419.1"/>
    <property type="molecule type" value="Genomic_DNA"/>
</dbReference>
<keyword evidence="3" id="KW-1185">Reference proteome</keyword>
<evidence type="ECO:0000313" key="2">
    <source>
        <dbReference type="EMBL" id="CAB3989419.1"/>
    </source>
</evidence>
<sequence>MASSSKGCTSKVNTVKKWKETLNADWLEYDDDGKVVNLLRCKVCTSKEERITSAKNFSRTFITGSAIVKKNTVVNHQYSDQHRMAVKLNLKETLKEKYVDEYVNENPIGQGLNKMAADDRGRMEHLFNASYTVCKEELPFKK</sequence>
<evidence type="ECO:0000259" key="1">
    <source>
        <dbReference type="Pfam" id="PF25431"/>
    </source>
</evidence>
<proteinExistence type="predicted"/>
<dbReference type="InterPro" id="IPR057456">
    <property type="entry name" value="Znf_C17orf113"/>
</dbReference>
<evidence type="ECO:0000313" key="3">
    <source>
        <dbReference type="Proteomes" id="UP001152795"/>
    </source>
</evidence>
<organism evidence="2 3">
    <name type="scientific">Paramuricea clavata</name>
    <name type="common">Red gorgonian</name>
    <name type="synonym">Violescent sea-whip</name>
    <dbReference type="NCBI Taxonomy" id="317549"/>
    <lineage>
        <taxon>Eukaryota</taxon>
        <taxon>Metazoa</taxon>
        <taxon>Cnidaria</taxon>
        <taxon>Anthozoa</taxon>
        <taxon>Octocorallia</taxon>
        <taxon>Malacalcyonacea</taxon>
        <taxon>Plexauridae</taxon>
        <taxon>Paramuricea</taxon>
    </lineage>
</organism>
<dbReference type="Proteomes" id="UP001152795">
    <property type="component" value="Unassembled WGS sequence"/>
</dbReference>
<feature type="domain" description="C17orf113 probable zinc finger" evidence="1">
    <location>
        <begin position="26"/>
        <end position="91"/>
    </location>
</feature>
<dbReference type="Pfam" id="PF25431">
    <property type="entry name" value="zf-C17orf113"/>
    <property type="match status" value="1"/>
</dbReference>
<gene>
    <name evidence="2" type="ORF">PACLA_8A052368</name>
</gene>
<dbReference type="AlphaFoldDB" id="A0A6S7GIR8"/>